<comment type="caution">
    <text evidence="1">The sequence shown here is derived from an EMBL/GenBank/DDBJ whole genome shotgun (WGS) entry which is preliminary data.</text>
</comment>
<evidence type="ECO:0000313" key="1">
    <source>
        <dbReference type="EMBL" id="DAD40140.1"/>
    </source>
</evidence>
<evidence type="ECO:0000313" key="2">
    <source>
        <dbReference type="Proteomes" id="UP000607653"/>
    </source>
</evidence>
<accession>A0A822Z689</accession>
<organism evidence="1 2">
    <name type="scientific">Nelumbo nucifera</name>
    <name type="common">Sacred lotus</name>
    <dbReference type="NCBI Taxonomy" id="4432"/>
    <lineage>
        <taxon>Eukaryota</taxon>
        <taxon>Viridiplantae</taxon>
        <taxon>Streptophyta</taxon>
        <taxon>Embryophyta</taxon>
        <taxon>Tracheophyta</taxon>
        <taxon>Spermatophyta</taxon>
        <taxon>Magnoliopsida</taxon>
        <taxon>Proteales</taxon>
        <taxon>Nelumbonaceae</taxon>
        <taxon>Nelumbo</taxon>
    </lineage>
</organism>
<reference evidence="1 2" key="1">
    <citation type="journal article" date="2020" name="Mol. Biol. Evol.">
        <title>Distinct Expression and Methylation Patterns for Genes with Different Fates following a Single Whole-Genome Duplication in Flowering Plants.</title>
        <authorList>
            <person name="Shi T."/>
            <person name="Rahmani R.S."/>
            <person name="Gugger P.F."/>
            <person name="Wang M."/>
            <person name="Li H."/>
            <person name="Zhang Y."/>
            <person name="Li Z."/>
            <person name="Wang Q."/>
            <person name="Van de Peer Y."/>
            <person name="Marchal K."/>
            <person name="Chen J."/>
        </authorList>
    </citation>
    <scope>NUCLEOTIDE SEQUENCE [LARGE SCALE GENOMIC DNA]</scope>
    <source>
        <tissue evidence="1">Leaf</tissue>
    </source>
</reference>
<keyword evidence="2" id="KW-1185">Reference proteome</keyword>
<protein>
    <submittedName>
        <fullName evidence="1">Uncharacterized protein</fullName>
    </submittedName>
</protein>
<dbReference type="AlphaFoldDB" id="A0A822Z689"/>
<name>A0A822Z689_NELNU</name>
<proteinExistence type="predicted"/>
<dbReference type="EMBL" id="DUZY01000005">
    <property type="protein sequence ID" value="DAD40140.1"/>
    <property type="molecule type" value="Genomic_DNA"/>
</dbReference>
<sequence length="79" mass="9094">MGNEKKSSPLKWNESSLNKKEKFVFSNDFDDWEDPQTFVTALENVEAWIFSQIIESVGGRSIPSAFHLPPNLTFQIFLD</sequence>
<gene>
    <name evidence="1" type="ORF">HUJ06_014463</name>
</gene>
<dbReference type="Proteomes" id="UP000607653">
    <property type="component" value="Unassembled WGS sequence"/>
</dbReference>